<name>A0A9D2R6X7_9FIRM</name>
<gene>
    <name evidence="2" type="ORF">H9911_04920</name>
</gene>
<keyword evidence="1" id="KW-0812">Transmembrane</keyword>
<dbReference type="EMBL" id="DWUV01000090">
    <property type="protein sequence ID" value="HJD33871.1"/>
    <property type="molecule type" value="Genomic_DNA"/>
</dbReference>
<dbReference type="AlphaFoldDB" id="A0A9D2R6X7"/>
<organism evidence="2 3">
    <name type="scientific">Candidatus Mediterraneibacter tabaqchaliae</name>
    <dbReference type="NCBI Taxonomy" id="2838689"/>
    <lineage>
        <taxon>Bacteria</taxon>
        <taxon>Bacillati</taxon>
        <taxon>Bacillota</taxon>
        <taxon>Clostridia</taxon>
        <taxon>Lachnospirales</taxon>
        <taxon>Lachnospiraceae</taxon>
        <taxon>Mediterraneibacter</taxon>
    </lineage>
</organism>
<comment type="caution">
    <text evidence="2">The sequence shown here is derived from an EMBL/GenBank/DDBJ whole genome shotgun (WGS) entry which is preliminary data.</text>
</comment>
<evidence type="ECO:0000313" key="2">
    <source>
        <dbReference type="EMBL" id="HJD33871.1"/>
    </source>
</evidence>
<reference evidence="2" key="2">
    <citation type="submission" date="2021-04" db="EMBL/GenBank/DDBJ databases">
        <authorList>
            <person name="Gilroy R."/>
        </authorList>
    </citation>
    <scope>NUCLEOTIDE SEQUENCE</scope>
    <source>
        <strain evidence="2">ChiGjej3B3-11674</strain>
    </source>
</reference>
<keyword evidence="1" id="KW-0472">Membrane</keyword>
<reference evidence="2" key="1">
    <citation type="journal article" date="2021" name="PeerJ">
        <title>Extensive microbial diversity within the chicken gut microbiome revealed by metagenomics and culture.</title>
        <authorList>
            <person name="Gilroy R."/>
            <person name="Ravi A."/>
            <person name="Getino M."/>
            <person name="Pursley I."/>
            <person name="Horton D.L."/>
            <person name="Alikhan N.F."/>
            <person name="Baker D."/>
            <person name="Gharbi K."/>
            <person name="Hall N."/>
            <person name="Watson M."/>
            <person name="Adriaenssens E.M."/>
            <person name="Foster-Nyarko E."/>
            <person name="Jarju S."/>
            <person name="Secka A."/>
            <person name="Antonio M."/>
            <person name="Oren A."/>
            <person name="Chaudhuri R.R."/>
            <person name="La Ragione R."/>
            <person name="Hildebrand F."/>
            <person name="Pallen M.J."/>
        </authorList>
    </citation>
    <scope>NUCLEOTIDE SEQUENCE</scope>
    <source>
        <strain evidence="2">ChiGjej3B3-11674</strain>
    </source>
</reference>
<feature type="transmembrane region" description="Helical" evidence="1">
    <location>
        <begin position="113"/>
        <end position="140"/>
    </location>
</feature>
<sequence>MRDKNRSYEEMTHIYGRIWILSALGMIFAYPIVACIYYDAWPGIVPVLKGLVGVAPIFWTVGLIEVLTFVPMLGTAGSYLAFVTGNLTNLKVPAALTAMENARVKPGSEEGEVISTIAVATSSIVTTVIIAVGVALLVPLTPILNSPTLKPAFDNILPALFGGLAVVYVSKNWKISIAPLVFMVVLFLCVPSLSGSVGVLVPVGALIAIGAARILYKNGKL</sequence>
<evidence type="ECO:0000313" key="3">
    <source>
        <dbReference type="Proteomes" id="UP000823897"/>
    </source>
</evidence>
<protein>
    <submittedName>
        <fullName evidence="2">Uncharacterized protein</fullName>
    </submittedName>
</protein>
<accession>A0A9D2R6X7</accession>
<keyword evidence="1" id="KW-1133">Transmembrane helix</keyword>
<proteinExistence type="predicted"/>
<feature type="transmembrane region" description="Helical" evidence="1">
    <location>
        <begin position="199"/>
        <end position="216"/>
    </location>
</feature>
<dbReference type="Proteomes" id="UP000823897">
    <property type="component" value="Unassembled WGS sequence"/>
</dbReference>
<evidence type="ECO:0000256" key="1">
    <source>
        <dbReference type="SAM" id="Phobius"/>
    </source>
</evidence>
<feature type="transmembrane region" description="Helical" evidence="1">
    <location>
        <begin position="20"/>
        <end position="41"/>
    </location>
</feature>